<evidence type="ECO:0000256" key="8">
    <source>
        <dbReference type="SAM" id="Coils"/>
    </source>
</evidence>
<evidence type="ECO:0000259" key="10">
    <source>
        <dbReference type="PROSITE" id="PS50111"/>
    </source>
</evidence>
<dbReference type="Proteomes" id="UP000295375">
    <property type="component" value="Unassembled WGS sequence"/>
</dbReference>
<evidence type="ECO:0000313" key="13">
    <source>
        <dbReference type="Proteomes" id="UP000295375"/>
    </source>
</evidence>
<protein>
    <submittedName>
        <fullName evidence="12">Methyl-accepting chemotaxis protein</fullName>
    </submittedName>
</protein>
<dbReference type="GO" id="GO:0007165">
    <property type="term" value="P:signal transduction"/>
    <property type="evidence" value="ECO:0007669"/>
    <property type="project" value="UniProtKB-KW"/>
</dbReference>
<dbReference type="FunFam" id="1.10.287.950:FF:000001">
    <property type="entry name" value="Methyl-accepting chemotaxis sensory transducer"/>
    <property type="match status" value="1"/>
</dbReference>
<evidence type="ECO:0000256" key="7">
    <source>
        <dbReference type="PROSITE-ProRule" id="PRU00284"/>
    </source>
</evidence>
<keyword evidence="8" id="KW-0175">Coiled coil</keyword>
<dbReference type="Pfam" id="PF00672">
    <property type="entry name" value="HAMP"/>
    <property type="match status" value="1"/>
</dbReference>
<dbReference type="RefSeq" id="WP_133592315.1">
    <property type="nucleotide sequence ID" value="NZ_CP037953.1"/>
</dbReference>
<reference evidence="12 13" key="1">
    <citation type="submission" date="2019-03" db="EMBL/GenBank/DDBJ databases">
        <title>Genomic Encyclopedia of Type Strains, Phase IV (KMG-IV): sequencing the most valuable type-strain genomes for metagenomic binning, comparative biology and taxonomic classification.</title>
        <authorList>
            <person name="Goeker M."/>
        </authorList>
    </citation>
    <scope>NUCLEOTIDE SEQUENCE [LARGE SCALE GENOMIC DNA]</scope>
    <source>
        <strain evidence="12 13">DSM 103792</strain>
    </source>
</reference>
<proteinExistence type="inferred from homology"/>
<keyword evidence="5 7" id="KW-0807">Transducer</keyword>
<evidence type="ECO:0000256" key="4">
    <source>
        <dbReference type="ARBA" id="ARBA00023136"/>
    </source>
</evidence>
<dbReference type="GO" id="GO:0016020">
    <property type="term" value="C:membrane"/>
    <property type="evidence" value="ECO:0007669"/>
    <property type="project" value="UniProtKB-SubCell"/>
</dbReference>
<dbReference type="Pfam" id="PF00015">
    <property type="entry name" value="MCPsignal"/>
    <property type="match status" value="1"/>
</dbReference>
<comment type="subcellular location">
    <subcellularLocation>
        <location evidence="1">Membrane</location>
        <topology evidence="1">Multi-pass membrane protein</topology>
    </subcellularLocation>
</comment>
<keyword evidence="4 9" id="KW-0472">Membrane</keyword>
<dbReference type="PANTHER" id="PTHR32089">
    <property type="entry name" value="METHYL-ACCEPTING CHEMOTAXIS PROTEIN MCPB"/>
    <property type="match status" value="1"/>
</dbReference>
<feature type="coiled-coil region" evidence="8">
    <location>
        <begin position="138"/>
        <end position="165"/>
    </location>
</feature>
<dbReference type="OrthoDB" id="2489132at2"/>
<dbReference type="SMART" id="SM00283">
    <property type="entry name" value="MA"/>
    <property type="match status" value="1"/>
</dbReference>
<accession>A0A4R6UG44</accession>
<dbReference type="Gene3D" id="1.10.287.950">
    <property type="entry name" value="Methyl-accepting chemotaxis protein"/>
    <property type="match status" value="1"/>
</dbReference>
<evidence type="ECO:0000256" key="9">
    <source>
        <dbReference type="SAM" id="Phobius"/>
    </source>
</evidence>
<comment type="caution">
    <text evidence="12">The sequence shown here is derived from an EMBL/GenBank/DDBJ whole genome shotgun (WGS) entry which is preliminary data.</text>
</comment>
<dbReference type="SMART" id="SM00304">
    <property type="entry name" value="HAMP"/>
    <property type="match status" value="1"/>
</dbReference>
<evidence type="ECO:0000256" key="1">
    <source>
        <dbReference type="ARBA" id="ARBA00004141"/>
    </source>
</evidence>
<dbReference type="SUPFAM" id="SSF58104">
    <property type="entry name" value="Methyl-accepting chemotaxis protein (MCP) signaling domain"/>
    <property type="match status" value="1"/>
</dbReference>
<evidence type="ECO:0000256" key="5">
    <source>
        <dbReference type="ARBA" id="ARBA00023224"/>
    </source>
</evidence>
<sequence length="539" mass="58426">MQWLNALPIRGKVLLIPIAGALAFTLYLIFSYWTASNNAHALERVRDVRFPSLQLAEKNLVDLKRYRDGLQQAVLAGEKDQLDAVKQQGDELVEEVIRLSSFDKESTREVDQIADTVAEYVSTAFNFSSQMVAGTADFSNMEADINRMNEQFNDAEKALSDFRDSQLNHFKSGINDANAAAERAVLIGVLVGVATVVLMFAIALAMASLMRRNLEHVITSLKDIAKGEGDLRRRIPKESQDEIGELVDWFNTFIEKLQHIIGDVVATALPLAELAQKLSRVTTETKAQVEEQQHGAVAVQTAVNEMNNSVESVAHSAAEAATSAQEADEQAKAGSKIVRETVSQIENLAVDVRQAAEVIRQLDADSASVGMVLDVIKGIAEQTNLLALNAAIEAARAGEQGRGFAVVADEVRTLASRTQQSTAEIQSMIERLQSAARSAVDVMSKGTRQAEISVNNSASAGKSLESITETVTNISQMNMRIASATEQQQRVARTIVNSVTAINEHSQKTSASAGRMTEVSNELAGLASKLEAVARQFSI</sequence>
<evidence type="ECO:0000259" key="11">
    <source>
        <dbReference type="PROSITE" id="PS50885"/>
    </source>
</evidence>
<dbReference type="EMBL" id="SNYM01000017">
    <property type="protein sequence ID" value="TDQ45771.1"/>
    <property type="molecule type" value="Genomic_DNA"/>
</dbReference>
<dbReference type="PROSITE" id="PS50111">
    <property type="entry name" value="CHEMOTAXIS_TRANSDUC_2"/>
    <property type="match status" value="1"/>
</dbReference>
<comment type="similarity">
    <text evidence="6">Belongs to the methyl-accepting chemotaxis (MCP) protein family.</text>
</comment>
<keyword evidence="2 9" id="KW-0812">Transmembrane</keyword>
<keyword evidence="3 9" id="KW-1133">Transmembrane helix</keyword>
<name>A0A4R6UG44_9GAMM</name>
<dbReference type="PANTHER" id="PTHR32089:SF112">
    <property type="entry name" value="LYSOZYME-LIKE PROTEIN-RELATED"/>
    <property type="match status" value="1"/>
</dbReference>
<feature type="domain" description="HAMP" evidence="11">
    <location>
        <begin position="208"/>
        <end position="262"/>
    </location>
</feature>
<dbReference type="AlphaFoldDB" id="A0A4R6UG44"/>
<feature type="transmembrane region" description="Helical" evidence="9">
    <location>
        <begin position="184"/>
        <end position="207"/>
    </location>
</feature>
<keyword evidence="13" id="KW-1185">Reference proteome</keyword>
<dbReference type="CDD" id="cd06225">
    <property type="entry name" value="HAMP"/>
    <property type="match status" value="1"/>
</dbReference>
<feature type="transmembrane region" description="Helical" evidence="9">
    <location>
        <begin position="12"/>
        <end position="33"/>
    </location>
</feature>
<organism evidence="12 13">
    <name type="scientific">Permianibacter aggregans</name>
    <dbReference type="NCBI Taxonomy" id="1510150"/>
    <lineage>
        <taxon>Bacteria</taxon>
        <taxon>Pseudomonadati</taxon>
        <taxon>Pseudomonadota</taxon>
        <taxon>Gammaproteobacteria</taxon>
        <taxon>Pseudomonadales</taxon>
        <taxon>Pseudomonadaceae</taxon>
        <taxon>Permianibacter</taxon>
    </lineage>
</organism>
<dbReference type="PROSITE" id="PS50885">
    <property type="entry name" value="HAMP"/>
    <property type="match status" value="1"/>
</dbReference>
<evidence type="ECO:0000256" key="3">
    <source>
        <dbReference type="ARBA" id="ARBA00022989"/>
    </source>
</evidence>
<dbReference type="GO" id="GO:0006935">
    <property type="term" value="P:chemotaxis"/>
    <property type="evidence" value="ECO:0007669"/>
    <property type="project" value="UniProtKB-ARBA"/>
</dbReference>
<dbReference type="CDD" id="cd11386">
    <property type="entry name" value="MCP_signal"/>
    <property type="match status" value="1"/>
</dbReference>
<evidence type="ECO:0000256" key="6">
    <source>
        <dbReference type="ARBA" id="ARBA00029447"/>
    </source>
</evidence>
<dbReference type="InterPro" id="IPR004089">
    <property type="entry name" value="MCPsignal_dom"/>
</dbReference>
<evidence type="ECO:0000313" key="12">
    <source>
        <dbReference type="EMBL" id="TDQ45771.1"/>
    </source>
</evidence>
<feature type="coiled-coil region" evidence="8">
    <location>
        <begin position="53"/>
        <end position="95"/>
    </location>
</feature>
<dbReference type="InterPro" id="IPR003660">
    <property type="entry name" value="HAMP_dom"/>
</dbReference>
<feature type="domain" description="Methyl-accepting transducer" evidence="10">
    <location>
        <begin position="267"/>
        <end position="503"/>
    </location>
</feature>
<gene>
    <name evidence="12" type="ORF">EV696_1174</name>
</gene>
<evidence type="ECO:0000256" key="2">
    <source>
        <dbReference type="ARBA" id="ARBA00022692"/>
    </source>
</evidence>